<keyword evidence="4" id="KW-1185">Reference proteome</keyword>
<feature type="chain" id="PRO_5013227780" evidence="1">
    <location>
        <begin position="19"/>
        <end position="382"/>
    </location>
</feature>
<keyword evidence="1" id="KW-0732">Signal</keyword>
<dbReference type="Proteomes" id="UP000190774">
    <property type="component" value="Unassembled WGS sequence"/>
</dbReference>
<name>A0A1T4XK04_9BACT</name>
<dbReference type="InterPro" id="IPR011040">
    <property type="entry name" value="Sialidase"/>
</dbReference>
<dbReference type="Gene3D" id="2.120.10.10">
    <property type="match status" value="1"/>
</dbReference>
<accession>A0A1T4XK04</accession>
<evidence type="ECO:0000256" key="1">
    <source>
        <dbReference type="SAM" id="SignalP"/>
    </source>
</evidence>
<dbReference type="STRING" id="48467.SAMN02745166_01626"/>
<dbReference type="EMBL" id="FUYE01000004">
    <property type="protein sequence ID" value="SKA89860.1"/>
    <property type="molecule type" value="Genomic_DNA"/>
</dbReference>
<evidence type="ECO:0000259" key="2">
    <source>
        <dbReference type="Pfam" id="PF13088"/>
    </source>
</evidence>
<organism evidence="3 4">
    <name type="scientific">Prosthecobacter debontii</name>
    <dbReference type="NCBI Taxonomy" id="48467"/>
    <lineage>
        <taxon>Bacteria</taxon>
        <taxon>Pseudomonadati</taxon>
        <taxon>Verrucomicrobiota</taxon>
        <taxon>Verrucomicrobiia</taxon>
        <taxon>Verrucomicrobiales</taxon>
        <taxon>Verrucomicrobiaceae</taxon>
        <taxon>Prosthecobacter</taxon>
    </lineage>
</organism>
<evidence type="ECO:0000313" key="4">
    <source>
        <dbReference type="Proteomes" id="UP000190774"/>
    </source>
</evidence>
<protein>
    <submittedName>
        <fullName evidence="3">BNR repeat-like domain-containing protein</fullName>
    </submittedName>
</protein>
<gene>
    <name evidence="3" type="ORF">SAMN02745166_01626</name>
</gene>
<proteinExistence type="predicted"/>
<dbReference type="AlphaFoldDB" id="A0A1T4XK04"/>
<dbReference type="SUPFAM" id="SSF50939">
    <property type="entry name" value="Sialidases"/>
    <property type="match status" value="1"/>
</dbReference>
<dbReference type="CDD" id="cd15482">
    <property type="entry name" value="Sialidase_non-viral"/>
    <property type="match status" value="1"/>
</dbReference>
<dbReference type="Pfam" id="PF13088">
    <property type="entry name" value="BNR_2"/>
    <property type="match status" value="1"/>
</dbReference>
<feature type="signal peptide" evidence="1">
    <location>
        <begin position="1"/>
        <end position="18"/>
    </location>
</feature>
<feature type="domain" description="Sialidase" evidence="2">
    <location>
        <begin position="134"/>
        <end position="289"/>
    </location>
</feature>
<reference evidence="4" key="1">
    <citation type="submission" date="2017-02" db="EMBL/GenBank/DDBJ databases">
        <authorList>
            <person name="Varghese N."/>
            <person name="Submissions S."/>
        </authorList>
    </citation>
    <scope>NUCLEOTIDE SEQUENCE [LARGE SCALE GENOMIC DNA]</scope>
    <source>
        <strain evidence="4">ATCC 700200</strain>
    </source>
</reference>
<dbReference type="OrthoDB" id="9807193at2"/>
<evidence type="ECO:0000313" key="3">
    <source>
        <dbReference type="EMBL" id="SKA89860.1"/>
    </source>
</evidence>
<dbReference type="RefSeq" id="WP_078812812.1">
    <property type="nucleotide sequence ID" value="NZ_FUYE01000004.1"/>
</dbReference>
<dbReference type="InterPro" id="IPR036278">
    <property type="entry name" value="Sialidase_sf"/>
</dbReference>
<sequence>MKSFSLRACFIVVASASASLLQGEGDPVLHVQTLDLAAQTQRQVQVDREAGQYLGHPTTVLLEDGRTMLCVYPKGHGKGGIVYKRSLDAGLTWSERLPTPENWSTSKEVPTLHRVVDAAGKKRLIMWSGLYPARLAVSEDDGSTWSDLKPVGDWGGIVVMGFTEPLKTPGRYLAMFHDDGRYFSTENTHRKPPLFTLYKVFSDDGGLTWGKPEAVYENDAVNLCEPGFIRSPDGQEIAVLLRENARAKNAHIIFSRDEGQTWTTPRELPDSLNGDRHTGKYTADGRLWISFRSVAPKGKNTPYQGDWVAWVGRYEDLAQGKPGQYQVRLMDNTKGADCAYPGVEVLPDDTIVTTTYGHWTEGEMPYIMSVRLKLSELDAMAK</sequence>